<keyword evidence="2" id="KW-1185">Reference proteome</keyword>
<organism evidence="1 2">
    <name type="scientific">Strongylus vulgaris</name>
    <name type="common">Blood worm</name>
    <dbReference type="NCBI Taxonomy" id="40348"/>
    <lineage>
        <taxon>Eukaryota</taxon>
        <taxon>Metazoa</taxon>
        <taxon>Ecdysozoa</taxon>
        <taxon>Nematoda</taxon>
        <taxon>Chromadorea</taxon>
        <taxon>Rhabditida</taxon>
        <taxon>Rhabditina</taxon>
        <taxon>Rhabditomorpha</taxon>
        <taxon>Strongyloidea</taxon>
        <taxon>Strongylidae</taxon>
        <taxon>Strongylus</taxon>
    </lineage>
</organism>
<dbReference type="AlphaFoldDB" id="A0A3P7JKG3"/>
<sequence length="67" mass="7593">MEPFTTYDECAITHLPHVRLARFHFLQNDYVLFDAPCSFKKGMKIGVDGKCLGVVGVEHETFSMASR</sequence>
<accession>A0A3P7JKG3</accession>
<reference evidence="1 2" key="1">
    <citation type="submission" date="2018-11" db="EMBL/GenBank/DDBJ databases">
        <authorList>
            <consortium name="Pathogen Informatics"/>
        </authorList>
    </citation>
    <scope>NUCLEOTIDE SEQUENCE [LARGE SCALE GENOMIC DNA]</scope>
</reference>
<protein>
    <submittedName>
        <fullName evidence="1">Uncharacterized protein</fullName>
    </submittedName>
</protein>
<dbReference type="EMBL" id="UYYB01108130">
    <property type="protein sequence ID" value="VDM80309.1"/>
    <property type="molecule type" value="Genomic_DNA"/>
</dbReference>
<evidence type="ECO:0000313" key="2">
    <source>
        <dbReference type="Proteomes" id="UP000270094"/>
    </source>
</evidence>
<evidence type="ECO:0000313" key="1">
    <source>
        <dbReference type="EMBL" id="VDM80309.1"/>
    </source>
</evidence>
<name>A0A3P7JKG3_STRVU</name>
<gene>
    <name evidence="1" type="ORF">SVUK_LOCUS15307</name>
</gene>
<dbReference type="Proteomes" id="UP000270094">
    <property type="component" value="Unassembled WGS sequence"/>
</dbReference>
<proteinExistence type="predicted"/>